<dbReference type="HAMAP" id="MF_02065">
    <property type="entry name" value="MltG"/>
    <property type="match status" value="1"/>
</dbReference>
<keyword evidence="3 7" id="KW-1133">Transmembrane helix</keyword>
<dbReference type="CDD" id="cd08010">
    <property type="entry name" value="MltG_like"/>
    <property type="match status" value="1"/>
</dbReference>
<reference evidence="8 9" key="2">
    <citation type="journal article" date="2011" name="Stand. Genomic Sci.">
        <title>Complete genome sequence of Mahella australiensis type strain (50-1 BON).</title>
        <authorList>
            <person name="Sikorski J."/>
            <person name="Teshima H."/>
            <person name="Nolan M."/>
            <person name="Lucas S."/>
            <person name="Hammon N."/>
            <person name="Deshpande S."/>
            <person name="Cheng J.F."/>
            <person name="Pitluck S."/>
            <person name="Liolios K."/>
            <person name="Pagani I."/>
            <person name="Ivanova N."/>
            <person name="Huntemann M."/>
            <person name="Mavromatis K."/>
            <person name="Ovchinikova G."/>
            <person name="Pati A."/>
            <person name="Tapia R."/>
            <person name="Han C."/>
            <person name="Goodwin L."/>
            <person name="Chen A."/>
            <person name="Palaniappan K."/>
            <person name="Land M."/>
            <person name="Hauser L."/>
            <person name="Ngatchou-Djao O.D."/>
            <person name="Rohde M."/>
            <person name="Pukall R."/>
            <person name="Spring S."/>
            <person name="Abt B."/>
            <person name="Goker M."/>
            <person name="Detter J.C."/>
            <person name="Woyke T."/>
            <person name="Bristow J."/>
            <person name="Markowitz V."/>
            <person name="Hugenholtz P."/>
            <person name="Eisen J.A."/>
            <person name="Kyrpides N.C."/>
            <person name="Klenk H.P."/>
            <person name="Lapidus A."/>
        </authorList>
    </citation>
    <scope>NUCLEOTIDE SEQUENCE [LARGE SCALE GENOMIC DNA]</scope>
    <source>
        <strain evidence="9">DSM 15567 / CIP 107919 / 50-1 BON</strain>
    </source>
</reference>
<evidence type="ECO:0000256" key="7">
    <source>
        <dbReference type="HAMAP-Rule" id="MF_02065"/>
    </source>
</evidence>
<feature type="transmembrane region" description="Helical" evidence="7">
    <location>
        <begin position="25"/>
        <end position="48"/>
    </location>
</feature>
<dbReference type="eggNOG" id="COG1559">
    <property type="taxonomic scope" value="Bacteria"/>
</dbReference>
<dbReference type="GO" id="GO:0071555">
    <property type="term" value="P:cell wall organization"/>
    <property type="evidence" value="ECO:0007669"/>
    <property type="project" value="UniProtKB-KW"/>
</dbReference>
<dbReference type="KEGG" id="mas:Mahau_1104"/>
<dbReference type="EC" id="4.2.2.29" evidence="7"/>
<comment type="similarity">
    <text evidence="7">Belongs to the transglycosylase MltG family.</text>
</comment>
<name>F4A369_MAHA5</name>
<comment type="function">
    <text evidence="7">Functions as a peptidoglycan terminase that cleaves nascent peptidoglycan strands endolytically to terminate their elongation.</text>
</comment>
<dbReference type="HOGENOM" id="CLU_025574_2_2_9"/>
<sequence length="384" mass="43580">MPEIMTDEKQMNNSLPQPRPWWKKALSQVTIFLISLAIVLGGLTLAGWKLYQHYFGPMAPGSDEVIEVEIPLGSSTTKIANILEENKLVRSATIFRYYVDFSGNSGKLKAGIYKLKPSMTMSQMLEEMLTGKAMAATKTFTVVPGSTVESMANSLVKQGLIKDTKRFLELAKSDEFDTYWFIADIENADKRRYKLEGYLYPDTYQVYANANEEQIITKMLDQFEKVFSEEYKQRAQELNMTVDQVVTLASVIEKEAGAKDFAKVSAVFHNRIKKDMPLQSCATISYIKGQTILFASGSDIKIESPYNTYKYKGLPAGPISNPGKNAIQAALYPEQSFLDQYYYFAVSDPDTKETVYSKTLKEHNKVVAQYRDVWLEWQKEHSSN</sequence>
<gene>
    <name evidence="7" type="primary">mltG</name>
    <name evidence="8" type="ordered locus">Mahau_1104</name>
</gene>
<evidence type="ECO:0000256" key="3">
    <source>
        <dbReference type="ARBA" id="ARBA00022989"/>
    </source>
</evidence>
<dbReference type="Gene3D" id="3.30.160.60">
    <property type="entry name" value="Classic Zinc Finger"/>
    <property type="match status" value="1"/>
</dbReference>
<evidence type="ECO:0000256" key="1">
    <source>
        <dbReference type="ARBA" id="ARBA00022475"/>
    </source>
</evidence>
<dbReference type="STRING" id="697281.Mahau_1104"/>
<dbReference type="EMBL" id="CP002360">
    <property type="protein sequence ID" value="AEE96302.1"/>
    <property type="molecule type" value="Genomic_DNA"/>
</dbReference>
<accession>F4A369</accession>
<reference evidence="9" key="1">
    <citation type="submission" date="2010-11" db="EMBL/GenBank/DDBJ databases">
        <title>The complete genome of Mahella australiensis DSM 15567.</title>
        <authorList>
            <consortium name="US DOE Joint Genome Institute (JGI-PGF)"/>
            <person name="Lucas S."/>
            <person name="Copeland A."/>
            <person name="Lapidus A."/>
            <person name="Bruce D."/>
            <person name="Goodwin L."/>
            <person name="Pitluck S."/>
            <person name="Kyrpides N."/>
            <person name="Mavromatis K."/>
            <person name="Pagani I."/>
            <person name="Ivanova N."/>
            <person name="Teshima H."/>
            <person name="Brettin T."/>
            <person name="Detter J.C."/>
            <person name="Han C."/>
            <person name="Tapia R."/>
            <person name="Land M."/>
            <person name="Hauser L."/>
            <person name="Markowitz V."/>
            <person name="Cheng J.-F."/>
            <person name="Hugenholtz P."/>
            <person name="Woyke T."/>
            <person name="Wu D."/>
            <person name="Spring S."/>
            <person name="Pukall R."/>
            <person name="Steenblock K."/>
            <person name="Schneider S."/>
            <person name="Klenk H.-P."/>
            <person name="Eisen J.A."/>
        </authorList>
    </citation>
    <scope>NUCLEOTIDE SEQUENCE [LARGE SCALE GENOMIC DNA]</scope>
    <source>
        <strain evidence="9">DSM 15567 / CIP 107919 / 50-1 BON</strain>
    </source>
</reference>
<keyword evidence="1 7" id="KW-1003">Cell membrane</keyword>
<keyword evidence="6 7" id="KW-0961">Cell wall biogenesis/degradation</keyword>
<evidence type="ECO:0000256" key="4">
    <source>
        <dbReference type="ARBA" id="ARBA00023136"/>
    </source>
</evidence>
<keyword evidence="5 7" id="KW-0456">Lyase</keyword>
<evidence type="ECO:0000256" key="5">
    <source>
        <dbReference type="ARBA" id="ARBA00023239"/>
    </source>
</evidence>
<evidence type="ECO:0000256" key="6">
    <source>
        <dbReference type="ARBA" id="ARBA00023316"/>
    </source>
</evidence>
<dbReference type="GO" id="GO:0005886">
    <property type="term" value="C:plasma membrane"/>
    <property type="evidence" value="ECO:0007669"/>
    <property type="project" value="UniProtKB-SubCell"/>
</dbReference>
<feature type="site" description="Important for catalytic activity" evidence="7">
    <location>
        <position position="255"/>
    </location>
</feature>
<dbReference type="RefSeq" id="WP_013780732.1">
    <property type="nucleotide sequence ID" value="NC_015520.1"/>
</dbReference>
<dbReference type="InterPro" id="IPR003770">
    <property type="entry name" value="MLTG-like"/>
</dbReference>
<keyword evidence="4 7" id="KW-0472">Membrane</keyword>
<dbReference type="PANTHER" id="PTHR30518:SF2">
    <property type="entry name" value="ENDOLYTIC MUREIN TRANSGLYCOSYLASE"/>
    <property type="match status" value="1"/>
</dbReference>
<evidence type="ECO:0000256" key="2">
    <source>
        <dbReference type="ARBA" id="ARBA00022692"/>
    </source>
</evidence>
<dbReference type="Pfam" id="PF02618">
    <property type="entry name" value="YceG"/>
    <property type="match status" value="1"/>
</dbReference>
<protein>
    <recommendedName>
        <fullName evidence="7">Endolytic murein transglycosylase</fullName>
        <ecNumber evidence="7">4.2.2.29</ecNumber>
    </recommendedName>
    <alternativeName>
        <fullName evidence="7">Peptidoglycan lytic transglycosylase</fullName>
    </alternativeName>
    <alternativeName>
        <fullName evidence="7">Peptidoglycan polymerization terminase</fullName>
    </alternativeName>
</protein>
<dbReference type="GO" id="GO:0009252">
    <property type="term" value="P:peptidoglycan biosynthetic process"/>
    <property type="evidence" value="ECO:0007669"/>
    <property type="project" value="UniProtKB-UniRule"/>
</dbReference>
<dbReference type="NCBIfam" id="TIGR00247">
    <property type="entry name" value="endolytic transglycosylase MltG"/>
    <property type="match status" value="1"/>
</dbReference>
<dbReference type="PANTHER" id="PTHR30518">
    <property type="entry name" value="ENDOLYTIC MUREIN TRANSGLYCOSYLASE"/>
    <property type="match status" value="1"/>
</dbReference>
<evidence type="ECO:0000313" key="9">
    <source>
        <dbReference type="Proteomes" id="UP000008457"/>
    </source>
</evidence>
<comment type="catalytic activity">
    <reaction evidence="7">
        <text>a peptidoglycan chain = a peptidoglycan chain with N-acetyl-1,6-anhydromuramyl-[peptide] at the reducing end + a peptidoglycan chain with N-acetylglucosamine at the non-reducing end.</text>
        <dbReference type="EC" id="4.2.2.29"/>
    </reaction>
</comment>
<comment type="subcellular location">
    <subcellularLocation>
        <location evidence="7">Cell membrane</location>
        <topology evidence="7">Single-pass membrane protein</topology>
    </subcellularLocation>
</comment>
<dbReference type="Proteomes" id="UP000008457">
    <property type="component" value="Chromosome"/>
</dbReference>
<dbReference type="OrthoDB" id="9814591at2"/>
<dbReference type="AlphaFoldDB" id="F4A369"/>
<proteinExistence type="inferred from homology"/>
<dbReference type="GO" id="GO:0008932">
    <property type="term" value="F:lytic endotransglycosylase activity"/>
    <property type="evidence" value="ECO:0007669"/>
    <property type="project" value="UniProtKB-UniRule"/>
</dbReference>
<keyword evidence="2 7" id="KW-0812">Transmembrane</keyword>
<evidence type="ECO:0000313" key="8">
    <source>
        <dbReference type="EMBL" id="AEE96302.1"/>
    </source>
</evidence>
<dbReference type="Gene3D" id="3.30.1490.480">
    <property type="entry name" value="Endolytic murein transglycosylase"/>
    <property type="match status" value="2"/>
</dbReference>
<keyword evidence="9" id="KW-1185">Reference proteome</keyword>
<organism evidence="8 9">
    <name type="scientific">Mahella australiensis (strain DSM 15567 / CIP 107919 / 50-1 BON)</name>
    <dbReference type="NCBI Taxonomy" id="697281"/>
    <lineage>
        <taxon>Bacteria</taxon>
        <taxon>Bacillati</taxon>
        <taxon>Bacillota</taxon>
        <taxon>Clostridia</taxon>
        <taxon>Thermoanaerobacterales</taxon>
        <taxon>Thermoanaerobacterales Family IV. Incertae Sedis</taxon>
        <taxon>Mahella</taxon>
    </lineage>
</organism>